<dbReference type="GO" id="GO:0010646">
    <property type="term" value="P:regulation of cell communication"/>
    <property type="evidence" value="ECO:0007669"/>
    <property type="project" value="UniProtKB-ARBA"/>
</dbReference>
<evidence type="ECO:0000313" key="12">
    <source>
        <dbReference type="WBParaSite" id="DME_0000993501-mRNA-1"/>
    </source>
</evidence>
<evidence type="ECO:0000256" key="5">
    <source>
        <dbReference type="ARBA" id="ARBA00022771"/>
    </source>
</evidence>
<dbReference type="SUPFAM" id="SSF57850">
    <property type="entry name" value="RING/U-box"/>
    <property type="match status" value="1"/>
</dbReference>
<dbReference type="OrthoDB" id="7873042at2759"/>
<keyword evidence="11" id="KW-1185">Reference proteome</keyword>
<accession>A0A0N4UPN9</accession>
<evidence type="ECO:0000313" key="10">
    <source>
        <dbReference type="Proteomes" id="UP000038040"/>
    </source>
</evidence>
<dbReference type="PANTHER" id="PTHR12268">
    <property type="entry name" value="E3 UBIQUITIN-PROTEIN LIGASE KCMF1"/>
    <property type="match status" value="1"/>
</dbReference>
<dbReference type="Gene3D" id="3.30.60.90">
    <property type="match status" value="1"/>
</dbReference>
<evidence type="ECO:0000313" key="9">
    <source>
        <dbReference type="EMBL" id="VDN60833.1"/>
    </source>
</evidence>
<dbReference type="GO" id="GO:0099536">
    <property type="term" value="P:synaptic signaling"/>
    <property type="evidence" value="ECO:0007669"/>
    <property type="project" value="TreeGrafter"/>
</dbReference>
<keyword evidence="3" id="KW-0808">Transferase</keyword>
<evidence type="ECO:0000256" key="6">
    <source>
        <dbReference type="ARBA" id="ARBA00022833"/>
    </source>
</evidence>
<evidence type="ECO:0000256" key="4">
    <source>
        <dbReference type="ARBA" id="ARBA00022723"/>
    </source>
</evidence>
<feature type="domain" description="ZZ-type" evidence="8">
    <location>
        <begin position="1"/>
        <end position="47"/>
    </location>
</feature>
<dbReference type="WBParaSite" id="DME_0000993501-mRNA-1">
    <property type="protein sequence ID" value="DME_0000993501-mRNA-1"/>
    <property type="gene ID" value="DME_0000993501"/>
</dbReference>
<gene>
    <name evidence="9" type="ORF">DME_LOCUS10806</name>
</gene>
<evidence type="ECO:0000313" key="11">
    <source>
        <dbReference type="Proteomes" id="UP000274756"/>
    </source>
</evidence>
<evidence type="ECO:0000256" key="1">
    <source>
        <dbReference type="ARBA" id="ARBA00000900"/>
    </source>
</evidence>
<dbReference type="EMBL" id="UYYG01001250">
    <property type="protein sequence ID" value="VDN60833.1"/>
    <property type="molecule type" value="Genomic_DNA"/>
</dbReference>
<dbReference type="InterPro" id="IPR000433">
    <property type="entry name" value="Znf_ZZ"/>
</dbReference>
<reference evidence="12" key="1">
    <citation type="submission" date="2017-02" db="UniProtKB">
        <authorList>
            <consortium name="WormBaseParasite"/>
        </authorList>
    </citation>
    <scope>IDENTIFICATION</scope>
</reference>
<comment type="catalytic activity">
    <reaction evidence="1">
        <text>S-ubiquitinyl-[E2 ubiquitin-conjugating enzyme]-L-cysteine + [acceptor protein]-L-lysine = [E2 ubiquitin-conjugating enzyme]-L-cysteine + N(6)-ubiquitinyl-[acceptor protein]-L-lysine.</text>
        <dbReference type="EC" id="2.3.2.27"/>
    </reaction>
</comment>
<dbReference type="PANTHER" id="PTHR12268:SF13">
    <property type="entry name" value="E3 UBIQUITIN-PROTEIN LIGASE KCMF1"/>
    <property type="match status" value="1"/>
</dbReference>
<protein>
    <recommendedName>
        <fullName evidence="2">RING-type E3 ubiquitin transferase</fullName>
        <ecNumber evidence="2">2.3.2.27</ecNumber>
    </recommendedName>
</protein>
<dbReference type="Pfam" id="PF00569">
    <property type="entry name" value="ZZ"/>
    <property type="match status" value="1"/>
</dbReference>
<evidence type="ECO:0000259" key="8">
    <source>
        <dbReference type="PROSITE" id="PS50135"/>
    </source>
</evidence>
<organism evidence="10 12">
    <name type="scientific">Dracunculus medinensis</name>
    <name type="common">Guinea worm</name>
    <dbReference type="NCBI Taxonomy" id="318479"/>
    <lineage>
        <taxon>Eukaryota</taxon>
        <taxon>Metazoa</taxon>
        <taxon>Ecdysozoa</taxon>
        <taxon>Nematoda</taxon>
        <taxon>Chromadorea</taxon>
        <taxon>Rhabditida</taxon>
        <taxon>Spirurina</taxon>
        <taxon>Dracunculoidea</taxon>
        <taxon>Dracunculidae</taxon>
        <taxon>Dracunculus</taxon>
    </lineage>
</organism>
<dbReference type="GO" id="GO:0005886">
    <property type="term" value="C:plasma membrane"/>
    <property type="evidence" value="ECO:0007669"/>
    <property type="project" value="TreeGrafter"/>
</dbReference>
<keyword evidence="4" id="KW-0479">Metal-binding</keyword>
<evidence type="ECO:0000256" key="2">
    <source>
        <dbReference type="ARBA" id="ARBA00012483"/>
    </source>
</evidence>
<evidence type="ECO:0000256" key="3">
    <source>
        <dbReference type="ARBA" id="ARBA00022679"/>
    </source>
</evidence>
<reference evidence="9 11" key="2">
    <citation type="submission" date="2018-11" db="EMBL/GenBank/DDBJ databases">
        <authorList>
            <consortium name="Pathogen Informatics"/>
        </authorList>
    </citation>
    <scope>NUCLEOTIDE SEQUENCE [LARGE SCALE GENOMIC DNA]</scope>
</reference>
<dbReference type="AlphaFoldDB" id="A0A0N4UPN9"/>
<dbReference type="GO" id="GO:0061630">
    <property type="term" value="F:ubiquitin protein ligase activity"/>
    <property type="evidence" value="ECO:0007669"/>
    <property type="project" value="UniProtKB-EC"/>
</dbReference>
<keyword evidence="6" id="KW-0862">Zinc</keyword>
<keyword evidence="5 7" id="KW-0863">Zinc-finger</keyword>
<dbReference type="EC" id="2.3.2.27" evidence="2"/>
<dbReference type="PROSITE" id="PS50135">
    <property type="entry name" value="ZF_ZZ_2"/>
    <property type="match status" value="1"/>
</dbReference>
<dbReference type="InterPro" id="IPR043145">
    <property type="entry name" value="Znf_ZZ_sf"/>
</dbReference>
<evidence type="ECO:0000256" key="7">
    <source>
        <dbReference type="PROSITE-ProRule" id="PRU00228"/>
    </source>
</evidence>
<name>A0A0N4UPN9_DRAME</name>
<dbReference type="GO" id="GO:0045202">
    <property type="term" value="C:synapse"/>
    <property type="evidence" value="ECO:0007669"/>
    <property type="project" value="GOC"/>
</dbReference>
<sequence>MTPSFSGDRYKCLRCYDFDLCARCYAEERDENHSSSHPMQCMMTQEDFELTYEGDSSHSWDRSRVVVFTCPVCGINGLLRETLVNHIIDEHSNQRSGSHRLPEMVYSFNFSLILNF</sequence>
<dbReference type="Proteomes" id="UP000274756">
    <property type="component" value="Unassembled WGS sequence"/>
</dbReference>
<dbReference type="InterPro" id="IPR050774">
    <property type="entry name" value="KCMF1/Dystrophin"/>
</dbReference>
<dbReference type="Proteomes" id="UP000038040">
    <property type="component" value="Unplaced"/>
</dbReference>
<dbReference type="STRING" id="318479.A0A0N4UPN9"/>
<dbReference type="GO" id="GO:0023051">
    <property type="term" value="P:regulation of signaling"/>
    <property type="evidence" value="ECO:0007669"/>
    <property type="project" value="UniProtKB-ARBA"/>
</dbReference>
<dbReference type="GO" id="GO:0008270">
    <property type="term" value="F:zinc ion binding"/>
    <property type="evidence" value="ECO:0007669"/>
    <property type="project" value="UniProtKB-KW"/>
</dbReference>
<proteinExistence type="predicted"/>